<dbReference type="PANTHER" id="PTHR37721:SF1">
    <property type="entry name" value="OS05G0464200 PROTEIN"/>
    <property type="match status" value="1"/>
</dbReference>
<dbReference type="Proteomes" id="UP001497457">
    <property type="component" value="Chromosome 11b"/>
</dbReference>
<keyword evidence="4" id="KW-1185">Reference proteome</keyword>
<accession>A0ABC8W2Q3</accession>
<evidence type="ECO:0000313" key="3">
    <source>
        <dbReference type="EMBL" id="CAL4908607.1"/>
    </source>
</evidence>
<gene>
    <name evidence="3" type="ORF">URODEC1_LOCUS13197</name>
    <name evidence="2" type="ORF">URODEC1_LOCUS9164</name>
</gene>
<feature type="region of interest" description="Disordered" evidence="1">
    <location>
        <begin position="62"/>
        <end position="85"/>
    </location>
</feature>
<organism evidence="2 4">
    <name type="scientific">Urochloa decumbens</name>
    <dbReference type="NCBI Taxonomy" id="240449"/>
    <lineage>
        <taxon>Eukaryota</taxon>
        <taxon>Viridiplantae</taxon>
        <taxon>Streptophyta</taxon>
        <taxon>Embryophyta</taxon>
        <taxon>Tracheophyta</taxon>
        <taxon>Spermatophyta</taxon>
        <taxon>Magnoliopsida</taxon>
        <taxon>Liliopsida</taxon>
        <taxon>Poales</taxon>
        <taxon>Poaceae</taxon>
        <taxon>PACMAD clade</taxon>
        <taxon>Panicoideae</taxon>
        <taxon>Panicodae</taxon>
        <taxon>Paniceae</taxon>
        <taxon>Melinidinae</taxon>
        <taxon>Urochloa</taxon>
    </lineage>
</organism>
<dbReference type="EMBL" id="OZ075121">
    <property type="protein sequence ID" value="CAL4901190.1"/>
    <property type="molecule type" value="Genomic_DNA"/>
</dbReference>
<feature type="region of interest" description="Disordered" evidence="1">
    <location>
        <begin position="1"/>
        <end position="39"/>
    </location>
</feature>
<name>A0ABC8W2Q3_9POAL</name>
<dbReference type="PANTHER" id="PTHR37721">
    <property type="entry name" value="OS05G0464200 PROTEIN"/>
    <property type="match status" value="1"/>
</dbReference>
<sequence>MATETIQAPAPAPAMPAVAGRAAGGAGGNGRAGLPPPRRGQIKAKILKDVVTAVTAIAAGLVNNTRGGGGADAGGIPASDSADEN</sequence>
<protein>
    <submittedName>
        <fullName evidence="2">Uncharacterized protein</fullName>
    </submittedName>
</protein>
<dbReference type="AlphaFoldDB" id="A0ABC8W2Q3"/>
<evidence type="ECO:0000313" key="2">
    <source>
        <dbReference type="EMBL" id="CAL4901190.1"/>
    </source>
</evidence>
<reference evidence="2 4" key="2">
    <citation type="submission" date="2024-10" db="EMBL/GenBank/DDBJ databases">
        <authorList>
            <person name="Ryan C."/>
        </authorList>
    </citation>
    <scope>NUCLEOTIDE SEQUENCE [LARGE SCALE GENOMIC DNA]</scope>
</reference>
<feature type="compositionally biased region" description="Gly residues" evidence="1">
    <location>
        <begin position="22"/>
        <end position="31"/>
    </location>
</feature>
<evidence type="ECO:0000313" key="4">
    <source>
        <dbReference type="Proteomes" id="UP001497457"/>
    </source>
</evidence>
<dbReference type="EMBL" id="OZ075122">
    <property type="protein sequence ID" value="CAL4908607.1"/>
    <property type="molecule type" value="Genomic_DNA"/>
</dbReference>
<dbReference type="Proteomes" id="UP001497457">
    <property type="component" value="Chromosome 12b"/>
</dbReference>
<evidence type="ECO:0000256" key="1">
    <source>
        <dbReference type="SAM" id="MobiDB-lite"/>
    </source>
</evidence>
<reference evidence="4" key="1">
    <citation type="submission" date="2024-06" db="EMBL/GenBank/DDBJ databases">
        <authorList>
            <person name="Ryan C."/>
        </authorList>
    </citation>
    <scope>NUCLEOTIDE SEQUENCE [LARGE SCALE GENOMIC DNA]</scope>
</reference>
<feature type="compositionally biased region" description="Low complexity" evidence="1">
    <location>
        <begin position="74"/>
        <end position="85"/>
    </location>
</feature>
<proteinExistence type="predicted"/>